<reference evidence="1" key="2">
    <citation type="submission" date="2023-05" db="EMBL/GenBank/DDBJ databases">
        <authorList>
            <consortium name="Lawrence Berkeley National Laboratory"/>
            <person name="Steindorff A."/>
            <person name="Hensen N."/>
            <person name="Bonometti L."/>
            <person name="Westerberg I."/>
            <person name="Brannstrom I.O."/>
            <person name="Guillou S."/>
            <person name="Cros-Aarteil S."/>
            <person name="Calhoun S."/>
            <person name="Haridas S."/>
            <person name="Kuo A."/>
            <person name="Mondo S."/>
            <person name="Pangilinan J."/>
            <person name="Riley R."/>
            <person name="Labutti K."/>
            <person name="Andreopoulos B."/>
            <person name="Lipzen A."/>
            <person name="Chen C."/>
            <person name="Yanf M."/>
            <person name="Daum C."/>
            <person name="Ng V."/>
            <person name="Clum A."/>
            <person name="Ohm R."/>
            <person name="Martin F."/>
            <person name="Silar P."/>
            <person name="Natvig D."/>
            <person name="Lalanne C."/>
            <person name="Gautier V."/>
            <person name="Ament-Velasquez S.L."/>
            <person name="Kruys A."/>
            <person name="Hutchinson M.I."/>
            <person name="Powell A.J."/>
            <person name="Barry K."/>
            <person name="Miller A.N."/>
            <person name="Grigoriev I.V."/>
            <person name="Debuchy R."/>
            <person name="Gladieux P."/>
            <person name="Thoren M.H."/>
            <person name="Johannesson H."/>
        </authorList>
    </citation>
    <scope>NUCLEOTIDE SEQUENCE</scope>
    <source>
        <strain evidence="1">CBS 508.74</strain>
    </source>
</reference>
<dbReference type="Proteomes" id="UP001302812">
    <property type="component" value="Unassembled WGS sequence"/>
</dbReference>
<comment type="caution">
    <text evidence="1">The sequence shown here is derived from an EMBL/GenBank/DDBJ whole genome shotgun (WGS) entry which is preliminary data.</text>
</comment>
<evidence type="ECO:0000313" key="2">
    <source>
        <dbReference type="Proteomes" id="UP001302812"/>
    </source>
</evidence>
<dbReference type="AlphaFoldDB" id="A0AAN6TD18"/>
<proteinExistence type="predicted"/>
<dbReference type="RefSeq" id="XP_064669695.1">
    <property type="nucleotide sequence ID" value="XM_064811644.1"/>
</dbReference>
<evidence type="ECO:0000313" key="1">
    <source>
        <dbReference type="EMBL" id="KAK4112125.1"/>
    </source>
</evidence>
<name>A0AAN6TD18_9PEZI</name>
<reference evidence="1" key="1">
    <citation type="journal article" date="2023" name="Mol. Phylogenet. Evol.">
        <title>Genome-scale phylogeny and comparative genomics of the fungal order Sordariales.</title>
        <authorList>
            <person name="Hensen N."/>
            <person name="Bonometti L."/>
            <person name="Westerberg I."/>
            <person name="Brannstrom I.O."/>
            <person name="Guillou S."/>
            <person name="Cros-Aarteil S."/>
            <person name="Calhoun S."/>
            <person name="Haridas S."/>
            <person name="Kuo A."/>
            <person name="Mondo S."/>
            <person name="Pangilinan J."/>
            <person name="Riley R."/>
            <person name="LaButti K."/>
            <person name="Andreopoulos B."/>
            <person name="Lipzen A."/>
            <person name="Chen C."/>
            <person name="Yan M."/>
            <person name="Daum C."/>
            <person name="Ng V."/>
            <person name="Clum A."/>
            <person name="Steindorff A."/>
            <person name="Ohm R.A."/>
            <person name="Martin F."/>
            <person name="Silar P."/>
            <person name="Natvig D.O."/>
            <person name="Lalanne C."/>
            <person name="Gautier V."/>
            <person name="Ament-Velasquez S.L."/>
            <person name="Kruys A."/>
            <person name="Hutchinson M.I."/>
            <person name="Powell A.J."/>
            <person name="Barry K."/>
            <person name="Miller A.N."/>
            <person name="Grigoriev I.V."/>
            <person name="Debuchy R."/>
            <person name="Gladieux P."/>
            <person name="Hiltunen Thoren M."/>
            <person name="Johannesson H."/>
        </authorList>
    </citation>
    <scope>NUCLEOTIDE SEQUENCE</scope>
    <source>
        <strain evidence="1">CBS 508.74</strain>
    </source>
</reference>
<sequence>MDPVSVPVGLVAGLVRLIDTTTKVIRYVNDVKDAPSERAHLARHSSSLLALLTDLRYRVEEAKSALEPWFVAVRSLGVQGGPLDQLRDRMERLATKLEPSTGQLRRAGMLFTWALDKKEIDEVLAQIERVKTLVMLALQSDQLQVPLLVGSFAWFLALLMSCQASLPWH</sequence>
<dbReference type="EMBL" id="MU853343">
    <property type="protein sequence ID" value="KAK4112125.1"/>
    <property type="molecule type" value="Genomic_DNA"/>
</dbReference>
<organism evidence="1 2">
    <name type="scientific">Canariomyces notabilis</name>
    <dbReference type="NCBI Taxonomy" id="2074819"/>
    <lineage>
        <taxon>Eukaryota</taxon>
        <taxon>Fungi</taxon>
        <taxon>Dikarya</taxon>
        <taxon>Ascomycota</taxon>
        <taxon>Pezizomycotina</taxon>
        <taxon>Sordariomycetes</taxon>
        <taxon>Sordariomycetidae</taxon>
        <taxon>Sordariales</taxon>
        <taxon>Chaetomiaceae</taxon>
        <taxon>Canariomyces</taxon>
    </lineage>
</organism>
<keyword evidence="2" id="KW-1185">Reference proteome</keyword>
<gene>
    <name evidence="1" type="ORF">N656DRAFT_710093</name>
</gene>
<protein>
    <recommendedName>
        <fullName evidence="3">Fungal N-terminal domain-containing protein</fullName>
    </recommendedName>
</protein>
<accession>A0AAN6TD18</accession>
<evidence type="ECO:0008006" key="3">
    <source>
        <dbReference type="Google" id="ProtNLM"/>
    </source>
</evidence>
<dbReference type="GeneID" id="89935769"/>